<evidence type="ECO:0000256" key="9">
    <source>
        <dbReference type="SAM" id="SignalP"/>
    </source>
</evidence>
<dbReference type="SUPFAM" id="SSF54556">
    <property type="entry name" value="Chitinase insertion domain"/>
    <property type="match status" value="1"/>
</dbReference>
<evidence type="ECO:0000256" key="5">
    <source>
        <dbReference type="ARBA" id="ARBA00023295"/>
    </source>
</evidence>
<keyword evidence="3 7" id="KW-0378">Hydrolase</keyword>
<evidence type="ECO:0000259" key="10">
    <source>
        <dbReference type="PROSITE" id="PS51910"/>
    </source>
</evidence>
<evidence type="ECO:0000256" key="7">
    <source>
        <dbReference type="RuleBase" id="RU000489"/>
    </source>
</evidence>
<keyword evidence="6" id="KW-0119">Carbohydrate metabolism</keyword>
<keyword evidence="9" id="KW-0732">Signal</keyword>
<dbReference type="Proteomes" id="UP000535589">
    <property type="component" value="Unassembled WGS sequence"/>
</dbReference>
<dbReference type="SUPFAM" id="SSF51445">
    <property type="entry name" value="(Trans)glycosidases"/>
    <property type="match status" value="1"/>
</dbReference>
<proteinExistence type="inferred from homology"/>
<evidence type="ECO:0000256" key="3">
    <source>
        <dbReference type="ARBA" id="ARBA00022801"/>
    </source>
</evidence>
<feature type="domain" description="GH18" evidence="10">
    <location>
        <begin position="34"/>
        <end position="443"/>
    </location>
</feature>
<accession>A0A7X8YH75</accession>
<evidence type="ECO:0000256" key="4">
    <source>
        <dbReference type="ARBA" id="ARBA00023024"/>
    </source>
</evidence>
<reference evidence="11 12" key="1">
    <citation type="submission" date="2020-04" db="EMBL/GenBank/DDBJ databases">
        <title>Vibrio sp. SM6, a novel species isolated from seawater.</title>
        <authorList>
            <person name="Wang X."/>
        </authorList>
    </citation>
    <scope>NUCLEOTIDE SEQUENCE [LARGE SCALE GENOMIC DNA]</scope>
    <source>
        <strain evidence="11 12">SM6</strain>
    </source>
</reference>
<dbReference type="InterPro" id="IPR050314">
    <property type="entry name" value="Glycosyl_Hydrlase_18"/>
</dbReference>
<evidence type="ECO:0000256" key="2">
    <source>
        <dbReference type="ARBA" id="ARBA00012729"/>
    </source>
</evidence>
<feature type="signal peptide" evidence="9">
    <location>
        <begin position="1"/>
        <end position="20"/>
    </location>
</feature>
<keyword evidence="4" id="KW-0146">Chitin degradation</keyword>
<dbReference type="Gene3D" id="3.20.20.80">
    <property type="entry name" value="Glycosidases"/>
    <property type="match status" value="1"/>
</dbReference>
<evidence type="ECO:0000313" key="11">
    <source>
        <dbReference type="EMBL" id="NLS13808.1"/>
    </source>
</evidence>
<keyword evidence="5 7" id="KW-0326">Glycosidase</keyword>
<dbReference type="AlphaFoldDB" id="A0A7X8YH75"/>
<dbReference type="GO" id="GO:0000272">
    <property type="term" value="P:polysaccharide catabolic process"/>
    <property type="evidence" value="ECO:0007669"/>
    <property type="project" value="UniProtKB-KW"/>
</dbReference>
<dbReference type="PANTHER" id="PTHR11177:SF317">
    <property type="entry name" value="CHITINASE 12-RELATED"/>
    <property type="match status" value="1"/>
</dbReference>
<dbReference type="GO" id="GO:0008061">
    <property type="term" value="F:chitin binding"/>
    <property type="evidence" value="ECO:0007669"/>
    <property type="project" value="InterPro"/>
</dbReference>
<dbReference type="CDD" id="cd06548">
    <property type="entry name" value="GH18_chitinase"/>
    <property type="match status" value="1"/>
</dbReference>
<dbReference type="PANTHER" id="PTHR11177">
    <property type="entry name" value="CHITINASE"/>
    <property type="match status" value="1"/>
</dbReference>
<evidence type="ECO:0000256" key="8">
    <source>
        <dbReference type="RuleBase" id="RU004453"/>
    </source>
</evidence>
<evidence type="ECO:0000313" key="12">
    <source>
        <dbReference type="Proteomes" id="UP000535589"/>
    </source>
</evidence>
<name>A0A7X8YH75_9VIBR</name>
<dbReference type="EMBL" id="JABAIK010000012">
    <property type="protein sequence ID" value="NLS13808.1"/>
    <property type="molecule type" value="Genomic_DNA"/>
</dbReference>
<gene>
    <name evidence="11" type="ORF">HGP28_12995</name>
</gene>
<dbReference type="InterPro" id="IPR011583">
    <property type="entry name" value="Chitinase_II/V-like_cat"/>
</dbReference>
<dbReference type="InterPro" id="IPR029070">
    <property type="entry name" value="Chitinase_insertion_sf"/>
</dbReference>
<dbReference type="EC" id="3.2.1.14" evidence="2"/>
<comment type="catalytic activity">
    <reaction evidence="1">
        <text>Random endo-hydrolysis of N-acetyl-beta-D-glucosaminide (1-&gt;4)-beta-linkages in chitin and chitodextrins.</text>
        <dbReference type="EC" id="3.2.1.14"/>
    </reaction>
</comment>
<dbReference type="PROSITE" id="PS01095">
    <property type="entry name" value="GH18_1"/>
    <property type="match status" value="1"/>
</dbReference>
<keyword evidence="6" id="KW-0624">Polysaccharide degradation</keyword>
<sequence length="448" mass="50098">MKIHKAILAFALTSSSFVSASMQENHANEVPHGKVVAAYFADWQYFHPDKPYNVKNIPAESLTHIIYAFLSMCGPHEYASKETQGLVKQQCKGKKPFTAIVVDKKSALTHDFGPVEADVNYKGHFAQLAQLKLEHPEVKILPSFGGWTMSEPFHEMAKDPNAIKHFAYSAAELIERYSFFDGIDINWEYPGGGGLTTQPWNPATKLLADEMELEKTAYTALVQHLRDALDELGAKHNRYYTLTTAGGVADKAPQIDWPAVAPNLDHIFAMTFDYLGGWAIFTGHSANLHATERSVWGMGTDVFIQQLLDLDVPPEKIVMGTTQYGRGWEGTKNYHGEPPSETLMSARGAQFGTGENGYFQYWDIIENYGEKQGFQSHFDKESQAAYLWHPKDKIFISYENEQALRAKVKWAKANGLGGVFSWELSGDPSGKLMRALYDEMHSAASLPE</sequence>
<dbReference type="GO" id="GO:0008843">
    <property type="term" value="F:endochitinase activity"/>
    <property type="evidence" value="ECO:0007669"/>
    <property type="project" value="UniProtKB-EC"/>
</dbReference>
<dbReference type="InterPro" id="IPR017853">
    <property type="entry name" value="GH"/>
</dbReference>
<comment type="similarity">
    <text evidence="8">Belongs to the glycosyl hydrolase 18 family.</text>
</comment>
<keyword evidence="12" id="KW-1185">Reference proteome</keyword>
<dbReference type="Gene3D" id="3.10.50.10">
    <property type="match status" value="1"/>
</dbReference>
<feature type="chain" id="PRO_5030535713" description="chitinase" evidence="9">
    <location>
        <begin position="21"/>
        <end position="448"/>
    </location>
</feature>
<comment type="caution">
    <text evidence="11">The sequence shown here is derived from an EMBL/GenBank/DDBJ whole genome shotgun (WGS) entry which is preliminary data.</text>
</comment>
<evidence type="ECO:0000256" key="6">
    <source>
        <dbReference type="ARBA" id="ARBA00023326"/>
    </source>
</evidence>
<protein>
    <recommendedName>
        <fullName evidence="2">chitinase</fullName>
        <ecNumber evidence="2">3.2.1.14</ecNumber>
    </recommendedName>
</protein>
<organism evidence="11 12">
    <name type="scientific">Vibrio agarilyticus</name>
    <dbReference type="NCBI Taxonomy" id="2726741"/>
    <lineage>
        <taxon>Bacteria</taxon>
        <taxon>Pseudomonadati</taxon>
        <taxon>Pseudomonadota</taxon>
        <taxon>Gammaproteobacteria</taxon>
        <taxon>Vibrionales</taxon>
        <taxon>Vibrionaceae</taxon>
        <taxon>Vibrio</taxon>
    </lineage>
</organism>
<dbReference type="SMART" id="SM00636">
    <property type="entry name" value="Glyco_18"/>
    <property type="match status" value="1"/>
</dbReference>
<dbReference type="Pfam" id="PF00704">
    <property type="entry name" value="Glyco_hydro_18"/>
    <property type="match status" value="1"/>
</dbReference>
<dbReference type="InterPro" id="IPR001223">
    <property type="entry name" value="Glyco_hydro18_cat"/>
</dbReference>
<dbReference type="GO" id="GO:0006032">
    <property type="term" value="P:chitin catabolic process"/>
    <property type="evidence" value="ECO:0007669"/>
    <property type="project" value="UniProtKB-KW"/>
</dbReference>
<dbReference type="InterPro" id="IPR001579">
    <property type="entry name" value="Glyco_hydro_18_chit_AS"/>
</dbReference>
<dbReference type="PROSITE" id="PS51910">
    <property type="entry name" value="GH18_2"/>
    <property type="match status" value="1"/>
</dbReference>
<evidence type="ECO:0000256" key="1">
    <source>
        <dbReference type="ARBA" id="ARBA00000822"/>
    </source>
</evidence>